<dbReference type="SUPFAM" id="SSF50494">
    <property type="entry name" value="Trypsin-like serine proteases"/>
    <property type="match status" value="1"/>
</dbReference>
<dbReference type="Proteomes" id="UP000199406">
    <property type="component" value="Unassembled WGS sequence"/>
</dbReference>
<dbReference type="STRING" id="1550231.SAMN05660662_3769"/>
<dbReference type="OrthoDB" id="104542at2"/>
<evidence type="ECO:0000313" key="1">
    <source>
        <dbReference type="EMBL" id="SDF90585.1"/>
    </source>
</evidence>
<dbReference type="EMBL" id="FNBT01000008">
    <property type="protein sequence ID" value="SDF90585.1"/>
    <property type="molecule type" value="Genomic_DNA"/>
</dbReference>
<dbReference type="RefSeq" id="WP_091770165.1">
    <property type="nucleotide sequence ID" value="NZ_FNBT01000008.1"/>
</dbReference>
<protein>
    <recommendedName>
        <fullName evidence="3">Trypsin-like peptidase domain-containing protein</fullName>
    </recommendedName>
</protein>
<gene>
    <name evidence="1" type="ORF">SAMN05660662_3769</name>
</gene>
<dbReference type="AlphaFoldDB" id="A0A1G7PWJ8"/>
<dbReference type="InterPro" id="IPR009003">
    <property type="entry name" value="Peptidase_S1_PA"/>
</dbReference>
<keyword evidence="2" id="KW-1185">Reference proteome</keyword>
<evidence type="ECO:0000313" key="2">
    <source>
        <dbReference type="Proteomes" id="UP000199406"/>
    </source>
</evidence>
<sequence length="327" mass="33402">MHPDSARELKARILEQLPAAPVVAADAGTDAPWPWVAVGLTPAGAAGARVAVRLQRDGDRALLPDLGRAAEQELDVRVIGRVRALRSPTPDELQQRIRPLSPGISVAHPDVTAGTLGGFVRVGGRTAMLSNNHVLAASDAAAVGDAVLQPGPADGGGPGDRVATLAAFERFREGLPNLVDAAVALLDAGVGAEPGNVPGGPLGGLVPDALDIDPDDTVEKIGRTTGHTHGLVTAVEVDGVAVQYDDVVHRFDDQIEIQGTAGGFSAGGDSGSVIWRSRDRAPVALLFAGSTTGGYDGSGVTFANPLATVLAVLGAEWLTDLLPPTTR</sequence>
<evidence type="ECO:0008006" key="3">
    <source>
        <dbReference type="Google" id="ProtNLM"/>
    </source>
</evidence>
<dbReference type="Gene3D" id="2.40.10.10">
    <property type="entry name" value="Trypsin-like serine proteases"/>
    <property type="match status" value="1"/>
</dbReference>
<accession>A0A1G7PWJ8</accession>
<organism evidence="1 2">
    <name type="scientific">Blastococcus aurantiacus</name>
    <dbReference type="NCBI Taxonomy" id="1550231"/>
    <lineage>
        <taxon>Bacteria</taxon>
        <taxon>Bacillati</taxon>
        <taxon>Actinomycetota</taxon>
        <taxon>Actinomycetes</taxon>
        <taxon>Geodermatophilales</taxon>
        <taxon>Geodermatophilaceae</taxon>
        <taxon>Blastococcus</taxon>
    </lineage>
</organism>
<name>A0A1G7PWJ8_9ACTN</name>
<dbReference type="InterPro" id="IPR043504">
    <property type="entry name" value="Peptidase_S1_PA_chymotrypsin"/>
</dbReference>
<reference evidence="2" key="1">
    <citation type="submission" date="2016-10" db="EMBL/GenBank/DDBJ databases">
        <authorList>
            <person name="Varghese N."/>
            <person name="Submissions S."/>
        </authorList>
    </citation>
    <scope>NUCLEOTIDE SEQUENCE [LARGE SCALE GENOMIC DNA]</scope>
    <source>
        <strain evidence="2">DSM 44268</strain>
    </source>
</reference>
<proteinExistence type="predicted"/>